<dbReference type="GO" id="GO:0009272">
    <property type="term" value="P:fungal-type cell wall biogenesis"/>
    <property type="evidence" value="ECO:0007669"/>
    <property type="project" value="UniProtKB-ARBA"/>
</dbReference>
<dbReference type="OrthoDB" id="407355at2759"/>
<evidence type="ECO:0000256" key="13">
    <source>
        <dbReference type="ARBA" id="ARBA00023136"/>
    </source>
</evidence>
<evidence type="ECO:0000256" key="9">
    <source>
        <dbReference type="ARBA" id="ARBA00022723"/>
    </source>
</evidence>
<comment type="subcellular location">
    <subcellularLocation>
        <location evidence="3">Cell membrane</location>
        <topology evidence="3">Lipid-anchor</topology>
        <topology evidence="3">GPI-anchor</topology>
    </subcellularLocation>
    <subcellularLocation>
        <location evidence="2">Secreted</location>
        <location evidence="2">Cell wall</location>
    </subcellularLocation>
</comment>
<evidence type="ECO:0000256" key="20">
    <source>
        <dbReference type="ARBA" id="ARBA00024056"/>
    </source>
</evidence>
<keyword evidence="15" id="KW-0119">Carbohydrate metabolism</keyword>
<dbReference type="GO" id="GO:0005886">
    <property type="term" value="C:plasma membrane"/>
    <property type="evidence" value="ECO:0007669"/>
    <property type="project" value="UniProtKB-SubCell"/>
</dbReference>
<dbReference type="PANTHER" id="PTHR10587:SF133">
    <property type="entry name" value="CHITIN DEACETYLASE 1-RELATED"/>
    <property type="match status" value="1"/>
</dbReference>
<dbReference type="GO" id="GO:0098552">
    <property type="term" value="C:side of membrane"/>
    <property type="evidence" value="ECO:0007669"/>
    <property type="project" value="UniProtKB-KW"/>
</dbReference>
<keyword evidence="5" id="KW-1003">Cell membrane</keyword>
<evidence type="ECO:0000256" key="3">
    <source>
        <dbReference type="ARBA" id="ARBA00004609"/>
    </source>
</evidence>
<evidence type="ECO:0000256" key="12">
    <source>
        <dbReference type="ARBA" id="ARBA00023024"/>
    </source>
</evidence>
<keyword evidence="8" id="KW-0336">GPI-anchor</keyword>
<keyword evidence="13" id="KW-0472">Membrane</keyword>
<dbReference type="GO" id="GO:0000272">
    <property type="term" value="P:polysaccharide catabolic process"/>
    <property type="evidence" value="ECO:0007669"/>
    <property type="project" value="UniProtKB-KW"/>
</dbReference>
<feature type="domain" description="NodB homology" evidence="23">
    <location>
        <begin position="70"/>
        <end position="254"/>
    </location>
</feature>
<evidence type="ECO:0000256" key="11">
    <source>
        <dbReference type="ARBA" id="ARBA00022801"/>
    </source>
</evidence>
<keyword evidence="16" id="KW-0170">Cobalt</keyword>
<keyword evidence="9" id="KW-0479">Metal-binding</keyword>
<evidence type="ECO:0000256" key="18">
    <source>
        <dbReference type="ARBA" id="ARBA00023316"/>
    </source>
</evidence>
<evidence type="ECO:0000256" key="6">
    <source>
        <dbReference type="ARBA" id="ARBA00022512"/>
    </source>
</evidence>
<evidence type="ECO:0000256" key="4">
    <source>
        <dbReference type="ARBA" id="ARBA00010973"/>
    </source>
</evidence>
<dbReference type="InterPro" id="IPR011330">
    <property type="entry name" value="Glyco_hydro/deAcase_b/a-brl"/>
</dbReference>
<comment type="similarity">
    <text evidence="4">Belongs to the polysaccharide deacetylase family.</text>
</comment>
<evidence type="ECO:0000256" key="17">
    <source>
        <dbReference type="ARBA" id="ARBA00023288"/>
    </source>
</evidence>
<comment type="caution">
    <text evidence="24">The sequence shown here is derived from an EMBL/GenBank/DDBJ whole genome shotgun (WGS) entry which is preliminary data.</text>
</comment>
<gene>
    <name evidence="24" type="ORF">DERYTH_LOCUS13497</name>
</gene>
<keyword evidence="12" id="KW-0146">Chitin degradation</keyword>
<accession>A0A9N9N779</accession>
<dbReference type="EMBL" id="CAJVPY010009517">
    <property type="protein sequence ID" value="CAG8709623.1"/>
    <property type="molecule type" value="Genomic_DNA"/>
</dbReference>
<proteinExistence type="inferred from homology"/>
<comment type="catalytic activity">
    <reaction evidence="21">
        <text>[(1-&gt;4)-N-acetyl-beta-D-glucosaminyl](n) + n H2O = chitosan + n acetate</text>
        <dbReference type="Rhea" id="RHEA:10464"/>
        <dbReference type="Rhea" id="RHEA-COMP:9593"/>
        <dbReference type="Rhea" id="RHEA-COMP:9597"/>
        <dbReference type="ChEBI" id="CHEBI:15377"/>
        <dbReference type="ChEBI" id="CHEBI:17029"/>
        <dbReference type="ChEBI" id="CHEBI:30089"/>
        <dbReference type="ChEBI" id="CHEBI:57704"/>
        <dbReference type="EC" id="3.5.1.41"/>
    </reaction>
    <physiologicalReaction direction="left-to-right" evidence="21">
        <dbReference type="Rhea" id="RHEA:10465"/>
    </physiologicalReaction>
</comment>
<feature type="compositionally biased region" description="Polar residues" evidence="22">
    <location>
        <begin position="276"/>
        <end position="292"/>
    </location>
</feature>
<evidence type="ECO:0000256" key="19">
    <source>
        <dbReference type="ARBA" id="ARBA00023326"/>
    </source>
</evidence>
<comment type="cofactor">
    <cofactor evidence="1">
        <name>Co(2+)</name>
        <dbReference type="ChEBI" id="CHEBI:48828"/>
    </cofactor>
</comment>
<evidence type="ECO:0000256" key="22">
    <source>
        <dbReference type="SAM" id="MobiDB-lite"/>
    </source>
</evidence>
<keyword evidence="17" id="KW-0449">Lipoprotein</keyword>
<keyword evidence="19" id="KW-0624">Polysaccharide degradation</keyword>
<protein>
    <recommendedName>
        <fullName evidence="20">chitin deacetylase</fullName>
        <ecNumber evidence="20">3.5.1.41</ecNumber>
    </recommendedName>
</protein>
<evidence type="ECO:0000256" key="14">
    <source>
        <dbReference type="ARBA" id="ARBA00023180"/>
    </source>
</evidence>
<evidence type="ECO:0000256" key="8">
    <source>
        <dbReference type="ARBA" id="ARBA00022622"/>
    </source>
</evidence>
<reference evidence="24" key="1">
    <citation type="submission" date="2021-06" db="EMBL/GenBank/DDBJ databases">
        <authorList>
            <person name="Kallberg Y."/>
            <person name="Tangrot J."/>
            <person name="Rosling A."/>
        </authorList>
    </citation>
    <scope>NUCLEOTIDE SEQUENCE</scope>
    <source>
        <strain evidence="24">MA453B</strain>
    </source>
</reference>
<sequence length="343" mass="37713">MLPGSWPPLDKPPPITANYTALVNLNQVPKAPVRPSSDSCPDSSSDPYCTWSCTNCVRNKTDYTTCPNSQDWGLTFDDGPSPYTPALLDYLDAHNIKVTFFVVGSRVVENPDTLIRAYKSGHQIGVHTWSHPSLTTQSNEQVISELQWTAAAIKAAIGVTPKYMRPPYGDYDDRIRSISDQLGYKIVIWDKDTNDWLSDGDKTFNLQWVESNFTQWVKEGKSGHISLEHDLYKGAAEQGPLVIPIVTNANYNIKPVGTCLGAQSFYLEENTTIPVSPNSTTPAISSPTNSYAPINLPPNPKSPDTPTPSSSSSLSKSTSLPFGKTSLAIKSNNFDHFLWSIII</sequence>
<keyword evidence="10" id="KW-0732">Signal</keyword>
<dbReference type="Pfam" id="PF01522">
    <property type="entry name" value="Polysacc_deac_1"/>
    <property type="match status" value="1"/>
</dbReference>
<evidence type="ECO:0000256" key="15">
    <source>
        <dbReference type="ARBA" id="ARBA00023277"/>
    </source>
</evidence>
<evidence type="ECO:0000256" key="10">
    <source>
        <dbReference type="ARBA" id="ARBA00022729"/>
    </source>
</evidence>
<dbReference type="GO" id="GO:0004099">
    <property type="term" value="F:chitin deacetylase activity"/>
    <property type="evidence" value="ECO:0007669"/>
    <property type="project" value="UniProtKB-EC"/>
</dbReference>
<evidence type="ECO:0000256" key="21">
    <source>
        <dbReference type="ARBA" id="ARBA00048494"/>
    </source>
</evidence>
<dbReference type="FunFam" id="3.20.20.370:FF:000004">
    <property type="entry name" value="Related to Chitin deacetylase"/>
    <property type="match status" value="1"/>
</dbReference>
<keyword evidence="25" id="KW-1185">Reference proteome</keyword>
<dbReference type="Gene3D" id="3.20.20.370">
    <property type="entry name" value="Glycoside hydrolase/deacetylase"/>
    <property type="match status" value="1"/>
</dbReference>
<evidence type="ECO:0000256" key="1">
    <source>
        <dbReference type="ARBA" id="ARBA00001941"/>
    </source>
</evidence>
<keyword evidence="6" id="KW-0134">Cell wall</keyword>
<evidence type="ECO:0000256" key="16">
    <source>
        <dbReference type="ARBA" id="ARBA00023285"/>
    </source>
</evidence>
<dbReference type="InterPro" id="IPR002509">
    <property type="entry name" value="NODB_dom"/>
</dbReference>
<keyword evidence="18" id="KW-0961">Cell wall biogenesis/degradation</keyword>
<dbReference type="InterPro" id="IPR050248">
    <property type="entry name" value="Polysacc_deacetylase_ArnD"/>
</dbReference>
<dbReference type="PANTHER" id="PTHR10587">
    <property type="entry name" value="GLYCOSYL TRANSFERASE-RELATED"/>
    <property type="match status" value="1"/>
</dbReference>
<evidence type="ECO:0000313" key="24">
    <source>
        <dbReference type="EMBL" id="CAG8709623.1"/>
    </source>
</evidence>
<dbReference type="SUPFAM" id="SSF88713">
    <property type="entry name" value="Glycoside hydrolase/deacetylase"/>
    <property type="match status" value="1"/>
</dbReference>
<feature type="non-terminal residue" evidence="24">
    <location>
        <position position="343"/>
    </location>
</feature>
<keyword evidence="14" id="KW-0325">Glycoprotein</keyword>
<dbReference type="GO" id="GO:0071555">
    <property type="term" value="P:cell wall organization"/>
    <property type="evidence" value="ECO:0007669"/>
    <property type="project" value="UniProtKB-KW"/>
</dbReference>
<feature type="compositionally biased region" description="Low complexity" evidence="22">
    <location>
        <begin position="307"/>
        <end position="319"/>
    </location>
</feature>
<evidence type="ECO:0000256" key="7">
    <source>
        <dbReference type="ARBA" id="ARBA00022525"/>
    </source>
</evidence>
<evidence type="ECO:0000256" key="2">
    <source>
        <dbReference type="ARBA" id="ARBA00004191"/>
    </source>
</evidence>
<evidence type="ECO:0000259" key="23">
    <source>
        <dbReference type="PROSITE" id="PS51677"/>
    </source>
</evidence>
<dbReference type="EC" id="3.5.1.41" evidence="20"/>
<name>A0A9N9N779_9GLOM</name>
<keyword evidence="7" id="KW-0964">Secreted</keyword>
<organism evidence="24 25">
    <name type="scientific">Dentiscutata erythropus</name>
    <dbReference type="NCBI Taxonomy" id="1348616"/>
    <lineage>
        <taxon>Eukaryota</taxon>
        <taxon>Fungi</taxon>
        <taxon>Fungi incertae sedis</taxon>
        <taxon>Mucoromycota</taxon>
        <taxon>Glomeromycotina</taxon>
        <taxon>Glomeromycetes</taxon>
        <taxon>Diversisporales</taxon>
        <taxon>Gigasporaceae</taxon>
        <taxon>Dentiscutata</taxon>
    </lineage>
</organism>
<evidence type="ECO:0000256" key="5">
    <source>
        <dbReference type="ARBA" id="ARBA00022475"/>
    </source>
</evidence>
<dbReference type="PROSITE" id="PS51677">
    <property type="entry name" value="NODB"/>
    <property type="match status" value="1"/>
</dbReference>
<evidence type="ECO:0000313" key="25">
    <source>
        <dbReference type="Proteomes" id="UP000789405"/>
    </source>
</evidence>
<dbReference type="Proteomes" id="UP000789405">
    <property type="component" value="Unassembled WGS sequence"/>
</dbReference>
<feature type="region of interest" description="Disordered" evidence="22">
    <location>
        <begin position="276"/>
        <end position="319"/>
    </location>
</feature>
<feature type="compositionally biased region" description="Pro residues" evidence="22">
    <location>
        <begin position="295"/>
        <end position="306"/>
    </location>
</feature>
<dbReference type="AlphaFoldDB" id="A0A9N9N779"/>
<dbReference type="GO" id="GO:0046872">
    <property type="term" value="F:metal ion binding"/>
    <property type="evidence" value="ECO:0007669"/>
    <property type="project" value="UniProtKB-KW"/>
</dbReference>
<keyword evidence="11" id="KW-0378">Hydrolase</keyword>
<dbReference type="GO" id="GO:0006032">
    <property type="term" value="P:chitin catabolic process"/>
    <property type="evidence" value="ECO:0007669"/>
    <property type="project" value="UniProtKB-KW"/>
</dbReference>